<dbReference type="GO" id="GO:0005886">
    <property type="term" value="C:plasma membrane"/>
    <property type="evidence" value="ECO:0007669"/>
    <property type="project" value="UniProtKB-SubCell"/>
</dbReference>
<feature type="transmembrane region" description="Helical" evidence="6">
    <location>
        <begin position="29"/>
        <end position="52"/>
    </location>
</feature>
<evidence type="ECO:0000256" key="1">
    <source>
        <dbReference type="ARBA" id="ARBA00004651"/>
    </source>
</evidence>
<keyword evidence="4 6" id="KW-1133">Transmembrane helix</keyword>
<evidence type="ECO:0000256" key="3">
    <source>
        <dbReference type="ARBA" id="ARBA00022692"/>
    </source>
</evidence>
<reference evidence="7 8" key="1">
    <citation type="submission" date="2014-11" db="EMBL/GenBank/DDBJ databases">
        <title>Genome of a novel goose pathogen.</title>
        <authorList>
            <person name="Hansen C.M."/>
            <person name="Hueffer K."/>
            <person name="Choi S.C."/>
        </authorList>
    </citation>
    <scope>NUCLEOTIDE SEQUENCE [LARGE SCALE GENOMIC DNA]</scope>
    <source>
        <strain evidence="7 8">KH1503</strain>
    </source>
</reference>
<dbReference type="PATRIC" id="fig|1470200.3.peg.2129"/>
<proteinExistence type="predicted"/>
<evidence type="ECO:0000256" key="4">
    <source>
        <dbReference type="ARBA" id="ARBA00022989"/>
    </source>
</evidence>
<evidence type="ECO:0000313" key="8">
    <source>
        <dbReference type="Proteomes" id="UP000036027"/>
    </source>
</evidence>
<gene>
    <name evidence="7" type="ORF">PL75_04840</name>
</gene>
<dbReference type="OrthoDB" id="8606364at2"/>
<keyword evidence="3 6" id="KW-0812">Transmembrane</keyword>
<dbReference type="RefSeq" id="WP_047760799.1">
    <property type="nucleotide sequence ID" value="NZ_CP091510.1"/>
</dbReference>
<sequence>MTKILGWQLAALAVVSVLSGLIEGWTAFWSAAAGGICYLIPSAVTVLILKFLKPYPELAGKGFIIGEFLKIALSVVIMLFVFVLWHEKLNFIPFLLGLLIVSHVVFLAFLRVQRYGK</sequence>
<comment type="subcellular location">
    <subcellularLocation>
        <location evidence="1">Cell membrane</location>
        <topology evidence="1">Multi-pass membrane protein</topology>
    </subcellularLocation>
</comment>
<name>A0A0J0YSC9_9NEIS</name>
<accession>A0A0J0YSC9</accession>
<keyword evidence="2" id="KW-1003">Cell membrane</keyword>
<dbReference type="Pfam" id="PF03899">
    <property type="entry name" value="ATP-synt_I"/>
    <property type="match status" value="1"/>
</dbReference>
<feature type="transmembrane region" description="Helical" evidence="6">
    <location>
        <begin position="91"/>
        <end position="110"/>
    </location>
</feature>
<protein>
    <submittedName>
        <fullName evidence="7">ATP synthase subunit I</fullName>
    </submittedName>
</protein>
<dbReference type="Proteomes" id="UP000036027">
    <property type="component" value="Unassembled WGS sequence"/>
</dbReference>
<dbReference type="EMBL" id="JTDO01000006">
    <property type="protein sequence ID" value="KLT73007.1"/>
    <property type="molecule type" value="Genomic_DNA"/>
</dbReference>
<dbReference type="InterPro" id="IPR005598">
    <property type="entry name" value="ATP_synth_I"/>
</dbReference>
<organism evidence="7 8">
    <name type="scientific">Neisseria arctica</name>
    <dbReference type="NCBI Taxonomy" id="1470200"/>
    <lineage>
        <taxon>Bacteria</taxon>
        <taxon>Pseudomonadati</taxon>
        <taxon>Pseudomonadota</taxon>
        <taxon>Betaproteobacteria</taxon>
        <taxon>Neisseriales</taxon>
        <taxon>Neisseriaceae</taxon>
        <taxon>Neisseria</taxon>
    </lineage>
</organism>
<dbReference type="AlphaFoldDB" id="A0A0J0YSC9"/>
<comment type="caution">
    <text evidence="7">The sequence shown here is derived from an EMBL/GenBank/DDBJ whole genome shotgun (WGS) entry which is preliminary data.</text>
</comment>
<evidence type="ECO:0000256" key="6">
    <source>
        <dbReference type="SAM" id="Phobius"/>
    </source>
</evidence>
<evidence type="ECO:0000256" key="2">
    <source>
        <dbReference type="ARBA" id="ARBA00022475"/>
    </source>
</evidence>
<keyword evidence="8" id="KW-1185">Reference proteome</keyword>
<evidence type="ECO:0000313" key="7">
    <source>
        <dbReference type="EMBL" id="KLT73007.1"/>
    </source>
</evidence>
<feature type="transmembrane region" description="Helical" evidence="6">
    <location>
        <begin position="64"/>
        <end position="85"/>
    </location>
</feature>
<evidence type="ECO:0000256" key="5">
    <source>
        <dbReference type="ARBA" id="ARBA00023136"/>
    </source>
</evidence>
<keyword evidence="5 6" id="KW-0472">Membrane</keyword>
<dbReference type="STRING" id="1470200.PL75_04840"/>